<name>A0A164YYV3_9AGAM</name>
<dbReference type="SUPFAM" id="SSF52047">
    <property type="entry name" value="RNI-like"/>
    <property type="match status" value="1"/>
</dbReference>
<reference evidence="1 2" key="1">
    <citation type="journal article" date="2016" name="Mol. Biol. Evol.">
        <title>Comparative Genomics of Early-Diverging Mushroom-Forming Fungi Provides Insights into the Origins of Lignocellulose Decay Capabilities.</title>
        <authorList>
            <person name="Nagy L.G."/>
            <person name="Riley R."/>
            <person name="Tritt A."/>
            <person name="Adam C."/>
            <person name="Daum C."/>
            <person name="Floudas D."/>
            <person name="Sun H."/>
            <person name="Yadav J.S."/>
            <person name="Pangilinan J."/>
            <person name="Larsson K.H."/>
            <person name="Matsuura K."/>
            <person name="Barry K."/>
            <person name="Labutti K."/>
            <person name="Kuo R."/>
            <person name="Ohm R.A."/>
            <person name="Bhattacharya S.S."/>
            <person name="Shirouzu T."/>
            <person name="Yoshinaga Y."/>
            <person name="Martin F.M."/>
            <person name="Grigoriev I.V."/>
            <person name="Hibbett D.S."/>
        </authorList>
    </citation>
    <scope>NUCLEOTIDE SEQUENCE [LARGE SCALE GENOMIC DNA]</scope>
    <source>
        <strain evidence="1 2">HHB9708</strain>
    </source>
</reference>
<dbReference type="InterPro" id="IPR032675">
    <property type="entry name" value="LRR_dom_sf"/>
</dbReference>
<evidence type="ECO:0000313" key="2">
    <source>
        <dbReference type="Proteomes" id="UP000076722"/>
    </source>
</evidence>
<dbReference type="EMBL" id="KV419397">
    <property type="protein sequence ID" value="KZS97371.1"/>
    <property type="molecule type" value="Genomic_DNA"/>
</dbReference>
<protein>
    <recommendedName>
        <fullName evidence="3">F-box domain-containing protein</fullName>
    </recommendedName>
</protein>
<evidence type="ECO:0000313" key="1">
    <source>
        <dbReference type="EMBL" id="KZS97371.1"/>
    </source>
</evidence>
<dbReference type="Gene3D" id="3.80.10.10">
    <property type="entry name" value="Ribonuclease Inhibitor"/>
    <property type="match status" value="1"/>
</dbReference>
<sequence>MYIPPEVVGEIAQAIRGSSWESIRSKSQDEWHAENATLCTLSLVSKPFMWEAIPVLWSEIFLEQKYDQSNLKKLFILLKKIVESLQTSKHGHRYASYVRLFSLDAGFSWIERLYPFDPTSNVTEILSRTSNLQFLRMSNAAGDVVWTSEISSLRFPSLRVFRLENSPNKKKALKLASQFFLGHPHLEELYLQVMPDHSYPWENLRASNPLPKLKIFTGALPELKLLPAHHNLESLSLIHGSSFLKHIALIANPFSNVTSLSVLSGRFSLEEDILLSLSSSFPALQMLNGIGATNETVKFVLLNDEDLTWCLPRLHTLIIHEVSNAGQSFLSKFYLTLTDDAIELTFSALRKFFPVVTTAVHMRDDFTPGREILRETRCSITADGIHVERKVRPMYSGA</sequence>
<dbReference type="Proteomes" id="UP000076722">
    <property type="component" value="Unassembled WGS sequence"/>
</dbReference>
<accession>A0A164YYV3</accession>
<evidence type="ECO:0008006" key="3">
    <source>
        <dbReference type="Google" id="ProtNLM"/>
    </source>
</evidence>
<gene>
    <name evidence="1" type="ORF">SISNIDRAFT_493499</name>
</gene>
<keyword evidence="2" id="KW-1185">Reference proteome</keyword>
<organism evidence="1 2">
    <name type="scientific">Sistotremastrum niveocremeum HHB9708</name>
    <dbReference type="NCBI Taxonomy" id="1314777"/>
    <lineage>
        <taxon>Eukaryota</taxon>
        <taxon>Fungi</taxon>
        <taxon>Dikarya</taxon>
        <taxon>Basidiomycota</taxon>
        <taxon>Agaricomycotina</taxon>
        <taxon>Agaricomycetes</taxon>
        <taxon>Sistotremastrales</taxon>
        <taxon>Sistotremastraceae</taxon>
        <taxon>Sertulicium</taxon>
        <taxon>Sertulicium niveocremeum</taxon>
    </lineage>
</organism>
<proteinExistence type="predicted"/>
<dbReference type="AlphaFoldDB" id="A0A164YYV3"/>